<evidence type="ECO:0000313" key="1">
    <source>
        <dbReference type="EMBL" id="CAG8840633.1"/>
    </source>
</evidence>
<dbReference type="Proteomes" id="UP000789920">
    <property type="component" value="Unassembled WGS sequence"/>
</dbReference>
<sequence>NSNKPTRVSFEPVSLNNSIPIPAHNVARSIHQSQDFYNHNDYSSSYASRSRSSYNLDPELIHNSDYIPSNIPIQSNFTNQNLTYDTYSSNKNANRLQVPFNGTNNSEDRFDSSLQQNSYNHYKENDLMTNLRPQRTSHPPVNPHNTTTQDEQSLVNWLYTQPDLITQVQNLSTASPYK</sequence>
<name>A0ACA9SM33_9GLOM</name>
<organism evidence="1 2">
    <name type="scientific">Racocetra persica</name>
    <dbReference type="NCBI Taxonomy" id="160502"/>
    <lineage>
        <taxon>Eukaryota</taxon>
        <taxon>Fungi</taxon>
        <taxon>Fungi incertae sedis</taxon>
        <taxon>Mucoromycota</taxon>
        <taxon>Glomeromycotina</taxon>
        <taxon>Glomeromycetes</taxon>
        <taxon>Diversisporales</taxon>
        <taxon>Gigasporaceae</taxon>
        <taxon>Racocetra</taxon>
    </lineage>
</organism>
<feature type="non-terminal residue" evidence="1">
    <location>
        <position position="178"/>
    </location>
</feature>
<dbReference type="EMBL" id="CAJVQC010127314">
    <property type="protein sequence ID" value="CAG8840633.1"/>
    <property type="molecule type" value="Genomic_DNA"/>
</dbReference>
<accession>A0ACA9SM33</accession>
<keyword evidence="2" id="KW-1185">Reference proteome</keyword>
<gene>
    <name evidence="1" type="ORF">RPERSI_LOCUS31509</name>
</gene>
<protein>
    <submittedName>
        <fullName evidence="1">4859_t:CDS:1</fullName>
    </submittedName>
</protein>
<reference evidence="1" key="1">
    <citation type="submission" date="2021-06" db="EMBL/GenBank/DDBJ databases">
        <authorList>
            <person name="Kallberg Y."/>
            <person name="Tangrot J."/>
            <person name="Rosling A."/>
        </authorList>
    </citation>
    <scope>NUCLEOTIDE SEQUENCE</scope>
    <source>
        <strain evidence="1">MA461A</strain>
    </source>
</reference>
<proteinExistence type="predicted"/>
<evidence type="ECO:0000313" key="2">
    <source>
        <dbReference type="Proteomes" id="UP000789920"/>
    </source>
</evidence>
<comment type="caution">
    <text evidence="1">The sequence shown here is derived from an EMBL/GenBank/DDBJ whole genome shotgun (WGS) entry which is preliminary data.</text>
</comment>
<feature type="non-terminal residue" evidence="1">
    <location>
        <position position="1"/>
    </location>
</feature>